<sequence length="103" mass="12313">MGHTKKTSIVKLNSRNKLLELEAEIFTQYLLCPDIILLYCNITNIYEIMYICGVDKKTALIQSHYIKKIKLSNCITNLENLIKKQFYKFIKNYLKHRKKDTYF</sequence>
<name>A0A069AEU1_CLODI</name>
<gene>
    <name evidence="3" type="ORF">BN1095_920016</name>
    <name evidence="2" type="ORF">BN1096_610115</name>
    <name evidence="1" type="ORF">BN1097_610064</name>
</gene>
<dbReference type="EMBL" id="LK932515">
    <property type="protein sequence ID" value="CDS87302.1"/>
    <property type="molecule type" value="Genomic_DNA"/>
</dbReference>
<dbReference type="EMBL" id="LK932400">
    <property type="protein sequence ID" value="CDS86960.1"/>
    <property type="molecule type" value="Genomic_DNA"/>
</dbReference>
<proteinExistence type="predicted"/>
<dbReference type="AlphaFoldDB" id="A0A069AEU1"/>
<evidence type="ECO:0000313" key="1">
    <source>
        <dbReference type="EMBL" id="CDS86960.1"/>
    </source>
</evidence>
<protein>
    <submittedName>
        <fullName evidence="1">Uncharacterized protein</fullName>
    </submittedName>
</protein>
<evidence type="ECO:0000313" key="3">
    <source>
        <dbReference type="EMBL" id="CDT81867.1"/>
    </source>
</evidence>
<dbReference type="EMBL" id="LK933537">
    <property type="protein sequence ID" value="CDT81867.1"/>
    <property type="molecule type" value="Genomic_DNA"/>
</dbReference>
<evidence type="ECO:0000313" key="2">
    <source>
        <dbReference type="EMBL" id="CDS87302.1"/>
    </source>
</evidence>
<accession>A0A069AEU1</accession>
<reference evidence="1" key="1">
    <citation type="submission" date="2014-07" db="EMBL/GenBank/DDBJ databases">
        <authorList>
            <person name="Monot Marc"/>
        </authorList>
    </citation>
    <scope>NUCLEOTIDE SEQUENCE</scope>
    <source>
        <strain evidence="3">7032989</strain>
        <strain evidence="1">7032994</strain>
    </source>
</reference>
<organism evidence="1">
    <name type="scientific">Clostridioides difficile</name>
    <name type="common">Peptoclostridium difficile</name>
    <dbReference type="NCBI Taxonomy" id="1496"/>
    <lineage>
        <taxon>Bacteria</taxon>
        <taxon>Bacillati</taxon>
        <taxon>Bacillota</taxon>
        <taxon>Clostridia</taxon>
        <taxon>Peptostreptococcales</taxon>
        <taxon>Peptostreptococcaceae</taxon>
        <taxon>Clostridioides</taxon>
    </lineage>
</organism>